<dbReference type="InterPro" id="IPR002347">
    <property type="entry name" value="SDR_fam"/>
</dbReference>
<evidence type="ECO:0000256" key="2">
    <source>
        <dbReference type="ARBA" id="ARBA00022857"/>
    </source>
</evidence>
<protein>
    <submittedName>
        <fullName evidence="4">DEBR0S6_11386g1_1</fullName>
    </submittedName>
</protein>
<dbReference type="PROSITE" id="PS00061">
    <property type="entry name" value="ADH_SHORT"/>
    <property type="match status" value="1"/>
</dbReference>
<dbReference type="PANTHER" id="PTHR43008">
    <property type="entry name" value="BENZIL REDUCTASE"/>
    <property type="match status" value="1"/>
</dbReference>
<evidence type="ECO:0000313" key="4">
    <source>
        <dbReference type="EMBL" id="VUG20250.1"/>
    </source>
</evidence>
<keyword evidence="3" id="KW-0560">Oxidoreductase</keyword>
<comment type="similarity">
    <text evidence="1">Belongs to the short-chain dehydrogenases/reductases (SDR) family.</text>
</comment>
<dbReference type="GO" id="GO:0005975">
    <property type="term" value="P:carbohydrate metabolic process"/>
    <property type="evidence" value="ECO:0007669"/>
    <property type="project" value="UniProtKB-ARBA"/>
</dbReference>
<dbReference type="AlphaFoldDB" id="A0A7D9D1W0"/>
<proteinExistence type="inferred from homology"/>
<dbReference type="EMBL" id="CABFWN010000006">
    <property type="protein sequence ID" value="VUG20250.1"/>
    <property type="molecule type" value="Genomic_DNA"/>
</dbReference>
<dbReference type="PANTHER" id="PTHR43008:SF13">
    <property type="entry name" value="L-XYLULOSE REDUCTASE-RELATED"/>
    <property type="match status" value="1"/>
</dbReference>
<name>A0A7D9D1W0_DEKBR</name>
<evidence type="ECO:0000256" key="3">
    <source>
        <dbReference type="ARBA" id="ARBA00023002"/>
    </source>
</evidence>
<dbReference type="GO" id="GO:0050085">
    <property type="term" value="F:mannitol 2-dehydrogenase (NADP+) activity"/>
    <property type="evidence" value="ECO:0007669"/>
    <property type="project" value="UniProtKB-ARBA"/>
</dbReference>
<gene>
    <name evidence="4" type="ORF">DEBR0S6_11386G</name>
</gene>
<organism evidence="4 5">
    <name type="scientific">Dekkera bruxellensis</name>
    <name type="common">Brettanomyces custersii</name>
    <dbReference type="NCBI Taxonomy" id="5007"/>
    <lineage>
        <taxon>Eukaryota</taxon>
        <taxon>Fungi</taxon>
        <taxon>Dikarya</taxon>
        <taxon>Ascomycota</taxon>
        <taxon>Saccharomycotina</taxon>
        <taxon>Pichiomycetes</taxon>
        <taxon>Pichiales</taxon>
        <taxon>Pichiaceae</taxon>
        <taxon>Brettanomyces</taxon>
    </lineage>
</organism>
<reference evidence="4 5" key="1">
    <citation type="submission" date="2019-07" db="EMBL/GenBank/DDBJ databases">
        <authorList>
            <person name="Friedrich A."/>
            <person name="Schacherer J."/>
        </authorList>
    </citation>
    <scope>NUCLEOTIDE SEQUENCE [LARGE SCALE GENOMIC DNA]</scope>
</reference>
<keyword evidence="5" id="KW-1185">Reference proteome</keyword>
<dbReference type="PRINTS" id="PR00081">
    <property type="entry name" value="GDHRDH"/>
</dbReference>
<dbReference type="InterPro" id="IPR020904">
    <property type="entry name" value="Sc_DH/Rdtase_CS"/>
</dbReference>
<dbReference type="FunFam" id="3.40.50.720:FF:000090">
    <property type="entry name" value="NADP-dependent mannitol dehydrogenase"/>
    <property type="match status" value="1"/>
</dbReference>
<dbReference type="Proteomes" id="UP000478008">
    <property type="component" value="Unassembled WGS sequence"/>
</dbReference>
<dbReference type="GO" id="GO:0050664">
    <property type="term" value="F:oxidoreductase activity, acting on NAD(P)H, oxygen as acceptor"/>
    <property type="evidence" value="ECO:0007669"/>
    <property type="project" value="TreeGrafter"/>
</dbReference>
<dbReference type="Pfam" id="PF13561">
    <property type="entry name" value="adh_short_C2"/>
    <property type="match status" value="1"/>
</dbReference>
<dbReference type="Gene3D" id="3.40.50.720">
    <property type="entry name" value="NAD(P)-binding Rossmann-like Domain"/>
    <property type="match status" value="1"/>
</dbReference>
<evidence type="ECO:0000313" key="5">
    <source>
        <dbReference type="Proteomes" id="UP000478008"/>
    </source>
</evidence>
<keyword evidence="2" id="KW-0521">NADP</keyword>
<sequence>MLKNIYMYIYIQLIITTKKFSDHIKENIWKTYDCSTVTRTFGFSTIFKMKLFPRANDQSTTTPLKNKSVYELLSLKGKVCAVTGGSRGIGAEVVDAFASAGADVAVFYHSTDISGKLGPLNAKYGTNCKAYRCDVTEIASLDKTVSKIVSDYGKIDVFVANAGVAWKGADILKESNDQVAVEQWKKFLHQDVDAVHYSARVIGRVFKEQGFGSMIITGSMSGAVVNVPQLQAAYNAAKAFVIQYAKSLAIEWVGFARVNTVSPGYVSTSLTGSLPKELKDTWNTLIPMGRSALPKELAGAYLYLASDAATYTTGSNITVDGGYTAI</sequence>
<dbReference type="InterPro" id="IPR036291">
    <property type="entry name" value="NAD(P)-bd_dom_sf"/>
</dbReference>
<dbReference type="PRINTS" id="PR00080">
    <property type="entry name" value="SDRFAMILY"/>
</dbReference>
<dbReference type="GO" id="GO:0044281">
    <property type="term" value="P:small molecule metabolic process"/>
    <property type="evidence" value="ECO:0007669"/>
    <property type="project" value="UniProtKB-ARBA"/>
</dbReference>
<dbReference type="SUPFAM" id="SSF51735">
    <property type="entry name" value="NAD(P)-binding Rossmann-fold domains"/>
    <property type="match status" value="1"/>
</dbReference>
<accession>A0A7D9D1W0</accession>
<evidence type="ECO:0000256" key="1">
    <source>
        <dbReference type="ARBA" id="ARBA00006484"/>
    </source>
</evidence>